<dbReference type="InterPro" id="IPR028098">
    <property type="entry name" value="Glyco_trans_4-like_N"/>
</dbReference>
<dbReference type="RefSeq" id="WP_013506784.1">
    <property type="nucleotide sequence ID" value="NC_014836.1"/>
</dbReference>
<dbReference type="InterPro" id="IPR050194">
    <property type="entry name" value="Glycosyltransferase_grp1"/>
</dbReference>
<dbReference type="PANTHER" id="PTHR45947">
    <property type="entry name" value="SULFOQUINOVOSYL TRANSFERASE SQD2"/>
    <property type="match status" value="1"/>
</dbReference>
<reference evidence="3 4" key="1">
    <citation type="submission" date="2010-12" db="EMBL/GenBank/DDBJ databases">
        <title>Complete sequence of Desulfurispirillum indicum S5.</title>
        <authorList>
            <consortium name="US DOE Joint Genome Institute"/>
            <person name="Lucas S."/>
            <person name="Copeland A."/>
            <person name="Lapidus A."/>
            <person name="Cheng J.-F."/>
            <person name="Goodwin L."/>
            <person name="Pitluck S."/>
            <person name="Chertkov O."/>
            <person name="Held B."/>
            <person name="Detter J.C."/>
            <person name="Han C."/>
            <person name="Tapia R."/>
            <person name="Land M."/>
            <person name="Hauser L."/>
            <person name="Kyrpides N."/>
            <person name="Ivanova N."/>
            <person name="Mikhailova N."/>
            <person name="Haggblom M."/>
            <person name="Rauschenbach I."/>
            <person name="Bini E."/>
            <person name="Woyke T."/>
        </authorList>
    </citation>
    <scope>NUCLEOTIDE SEQUENCE [LARGE SCALE GENOMIC DNA]</scope>
    <source>
        <strain evidence="4">ATCC BAA-1389 / DSM 22839 / S5</strain>
    </source>
</reference>
<dbReference type="SUPFAM" id="SSF89550">
    <property type="entry name" value="PHP domain-like"/>
    <property type="match status" value="1"/>
</dbReference>
<dbReference type="GO" id="GO:0016757">
    <property type="term" value="F:glycosyltransferase activity"/>
    <property type="evidence" value="ECO:0007669"/>
    <property type="project" value="InterPro"/>
</dbReference>
<sequence>MVKVDLHLHSAASSRGAGFFSEKLQIQESYITPRQVYDTLFERGMNLFTITDHDSIDGCLEIAHLPGAFLSEEVTAYFPEDRCKIHVIALDINEEIHREIQRLRYNVYELVDYLQAREVESILAHPLYDMDGKLRREHIERCLLLFDNWEMINGTRSRLSSGLTEEIVATVEGHDLELLANRYGFNRRRRERIAFTGGSDDHAGMDIGTTYTSCEGETLADLKDALRAGTTEPQGNHGSPMRLTHMIMSIAYQWGKARSGSEGVLFEHLLGIQKPSFLQRMLGSRKVEDYIARIAGIHPGEESRRHEMMHSFFKNFLPHTVRQFSEVRDFDFEKISSLVGKTVLSSVPTLFYTSTCWQRAVEKRRSRQIACAFGVGRKHSEGKIAYFTDTLREINGVALTSRKLMAIAREENFHMTFITAYSGQDSDEFHRNFEPIFSFALPEYEDLTVNIPHFLEMLEYVDAENFDVIYAATPGVVGLYAFIIAKILNIPYVTTFHTDLPAYIRDYTGDHLFTRNLWSAFALLFNNSARVLAPSREYGRILKAHGVKRKRIEVFSRGVNHERFNPEFREPSFWSRFDPQCDGRKIVLFVGRIAVEKNIDIFMQASQLLQNRDDVRFVVVGDGPYRRELEAKYAHNVLFVGFLEGRDLSTAFASADIFLFPSMTETFGNVILEAQASGLPAIVSAEGATRENLRPGSTGFVIEDNNPFSYAAKVQELLESPALLEKMRQEAIRHMADKGERDLLIQMIDLLSLGKVRQRRPIEGDALVVSS</sequence>
<dbReference type="EMBL" id="CP002432">
    <property type="protein sequence ID" value="ADU66906.1"/>
    <property type="molecule type" value="Genomic_DNA"/>
</dbReference>
<dbReference type="InParanoid" id="E6W3M5"/>
<dbReference type="STRING" id="653733.Selin_2186"/>
<dbReference type="PANTHER" id="PTHR45947:SF3">
    <property type="entry name" value="SULFOQUINOVOSYL TRANSFERASE SQD2"/>
    <property type="match status" value="1"/>
</dbReference>
<dbReference type="eggNOG" id="COG0613">
    <property type="taxonomic scope" value="Bacteria"/>
</dbReference>
<protein>
    <submittedName>
        <fullName evidence="3">Glycosyl transferase group 1</fullName>
    </submittedName>
</protein>
<dbReference type="CDD" id="cd03814">
    <property type="entry name" value="GT4-like"/>
    <property type="match status" value="1"/>
</dbReference>
<organism evidence="3 4">
    <name type="scientific">Desulfurispirillum indicum (strain ATCC BAA-1389 / DSM 22839 / S5)</name>
    <dbReference type="NCBI Taxonomy" id="653733"/>
    <lineage>
        <taxon>Bacteria</taxon>
        <taxon>Pseudomonadati</taxon>
        <taxon>Chrysiogenota</taxon>
        <taxon>Chrysiogenia</taxon>
        <taxon>Chrysiogenales</taxon>
        <taxon>Chrysiogenaceae</taxon>
        <taxon>Desulfurispirillum</taxon>
    </lineage>
</organism>
<dbReference type="Pfam" id="PF13439">
    <property type="entry name" value="Glyco_transf_4"/>
    <property type="match status" value="1"/>
</dbReference>
<evidence type="ECO:0000259" key="2">
    <source>
        <dbReference type="Pfam" id="PF13439"/>
    </source>
</evidence>
<dbReference type="HOGENOM" id="CLU_018859_0_0_0"/>
<keyword evidence="4" id="KW-1185">Reference proteome</keyword>
<dbReference type="InterPro" id="IPR001296">
    <property type="entry name" value="Glyco_trans_1"/>
</dbReference>
<evidence type="ECO:0000313" key="4">
    <source>
        <dbReference type="Proteomes" id="UP000002572"/>
    </source>
</evidence>
<dbReference type="Proteomes" id="UP000002572">
    <property type="component" value="Chromosome"/>
</dbReference>
<dbReference type="KEGG" id="din:Selin_2186"/>
<dbReference type="SUPFAM" id="SSF53756">
    <property type="entry name" value="UDP-Glycosyltransferase/glycogen phosphorylase"/>
    <property type="match status" value="1"/>
</dbReference>
<dbReference type="OrthoDB" id="9802525at2"/>
<dbReference type="InterPro" id="IPR016195">
    <property type="entry name" value="Pol/histidinol_Pase-like"/>
</dbReference>
<keyword evidence="3" id="KW-0808">Transferase</keyword>
<dbReference type="Pfam" id="PF00534">
    <property type="entry name" value="Glycos_transf_1"/>
    <property type="match status" value="1"/>
</dbReference>
<dbReference type="Gene3D" id="3.20.20.140">
    <property type="entry name" value="Metal-dependent hydrolases"/>
    <property type="match status" value="1"/>
</dbReference>
<dbReference type="eggNOG" id="COG0438">
    <property type="taxonomic scope" value="Bacteria"/>
</dbReference>
<accession>E6W3M5</accession>
<evidence type="ECO:0000313" key="3">
    <source>
        <dbReference type="EMBL" id="ADU66906.1"/>
    </source>
</evidence>
<feature type="domain" description="Glycosyl transferase family 1" evidence="1">
    <location>
        <begin position="582"/>
        <end position="732"/>
    </location>
</feature>
<dbReference type="AlphaFoldDB" id="E6W3M5"/>
<evidence type="ECO:0000259" key="1">
    <source>
        <dbReference type="Pfam" id="PF00534"/>
    </source>
</evidence>
<name>E6W3M5_DESIS</name>
<gene>
    <name evidence="3" type="ordered locus">Selin_2186</name>
</gene>
<feature type="domain" description="Glycosyltransferase subfamily 4-like N-terminal" evidence="2">
    <location>
        <begin position="395"/>
        <end position="563"/>
    </location>
</feature>
<dbReference type="Gene3D" id="3.40.50.2000">
    <property type="entry name" value="Glycogen Phosphorylase B"/>
    <property type="match status" value="2"/>
</dbReference>
<proteinExistence type="predicted"/>